<dbReference type="Gene3D" id="2.60.40.10">
    <property type="entry name" value="Immunoglobulins"/>
    <property type="match status" value="1"/>
</dbReference>
<dbReference type="EMBL" id="JAOTOJ010000011">
    <property type="protein sequence ID" value="KAK9394800.1"/>
    <property type="molecule type" value="Genomic_DNA"/>
</dbReference>
<proteinExistence type="predicted"/>
<dbReference type="Proteomes" id="UP001474421">
    <property type="component" value="Unassembled WGS sequence"/>
</dbReference>
<dbReference type="SUPFAM" id="SSF51445">
    <property type="entry name" value="(Trans)glycosidases"/>
    <property type="match status" value="1"/>
</dbReference>
<organism evidence="6 7">
    <name type="scientific">Crotalus adamanteus</name>
    <name type="common">Eastern diamondback rattlesnake</name>
    <dbReference type="NCBI Taxonomy" id="8729"/>
    <lineage>
        <taxon>Eukaryota</taxon>
        <taxon>Metazoa</taxon>
        <taxon>Chordata</taxon>
        <taxon>Craniata</taxon>
        <taxon>Vertebrata</taxon>
        <taxon>Euteleostomi</taxon>
        <taxon>Lepidosauria</taxon>
        <taxon>Squamata</taxon>
        <taxon>Bifurcata</taxon>
        <taxon>Unidentata</taxon>
        <taxon>Episquamata</taxon>
        <taxon>Toxicofera</taxon>
        <taxon>Serpentes</taxon>
        <taxon>Colubroidea</taxon>
        <taxon>Viperidae</taxon>
        <taxon>Crotalinae</taxon>
        <taxon>Crotalus</taxon>
    </lineage>
</organism>
<keyword evidence="2" id="KW-0378">Hydrolase</keyword>
<accession>A0AAW1AYI8</accession>
<dbReference type="GO" id="GO:0046556">
    <property type="term" value="F:alpha-L-arabinofuranosidase activity"/>
    <property type="evidence" value="ECO:0007669"/>
    <property type="project" value="TreeGrafter"/>
</dbReference>
<keyword evidence="4" id="KW-0812">Transmembrane</keyword>
<evidence type="ECO:0000256" key="2">
    <source>
        <dbReference type="ARBA" id="ARBA00022801"/>
    </source>
</evidence>
<dbReference type="GO" id="GO:0031222">
    <property type="term" value="P:arabinan catabolic process"/>
    <property type="evidence" value="ECO:0007669"/>
    <property type="project" value="TreeGrafter"/>
</dbReference>
<keyword evidence="4" id="KW-0472">Membrane</keyword>
<evidence type="ECO:0000313" key="6">
    <source>
        <dbReference type="EMBL" id="KAK9394800.1"/>
    </source>
</evidence>
<comment type="caution">
    <text evidence="6">The sequence shown here is derived from an EMBL/GenBank/DDBJ whole genome shotgun (WGS) entry which is preliminary data.</text>
</comment>
<keyword evidence="7" id="KW-1185">Reference proteome</keyword>
<dbReference type="SMART" id="SM01217">
    <property type="entry name" value="Fn3_like"/>
    <property type="match status" value="1"/>
</dbReference>
<feature type="transmembrane region" description="Helical" evidence="4">
    <location>
        <begin position="136"/>
        <end position="155"/>
    </location>
</feature>
<dbReference type="InterPro" id="IPR036962">
    <property type="entry name" value="Glyco_hydro_3_N_sf"/>
</dbReference>
<feature type="domain" description="Fibronectin type III-like" evidence="5">
    <location>
        <begin position="783"/>
        <end position="850"/>
    </location>
</feature>
<gene>
    <name evidence="6" type="ORF">NXF25_015328</name>
</gene>
<dbReference type="InterPro" id="IPR026891">
    <property type="entry name" value="Fn3-like"/>
</dbReference>
<dbReference type="InterPro" id="IPR013783">
    <property type="entry name" value="Ig-like_fold"/>
</dbReference>
<dbReference type="PANTHER" id="PTHR42721:SF42">
    <property type="entry name" value="FIBRONECTIN TYPE III-LIKE DOMAIN-CONTAINING PROTEIN"/>
    <property type="match status" value="1"/>
</dbReference>
<dbReference type="Pfam" id="PF00933">
    <property type="entry name" value="Glyco_hydro_3"/>
    <property type="match status" value="1"/>
</dbReference>
<dbReference type="InterPro" id="IPR002772">
    <property type="entry name" value="Glyco_hydro_3_C"/>
</dbReference>
<evidence type="ECO:0000256" key="3">
    <source>
        <dbReference type="ARBA" id="ARBA00023295"/>
    </source>
</evidence>
<dbReference type="GO" id="GO:0009044">
    <property type="term" value="F:xylan 1,4-beta-xylosidase activity"/>
    <property type="evidence" value="ECO:0007669"/>
    <property type="project" value="InterPro"/>
</dbReference>
<dbReference type="AlphaFoldDB" id="A0AAW1AYI8"/>
<dbReference type="InterPro" id="IPR017853">
    <property type="entry name" value="GH"/>
</dbReference>
<dbReference type="InterPro" id="IPR001764">
    <property type="entry name" value="Glyco_hydro_3_N"/>
</dbReference>
<evidence type="ECO:0000259" key="5">
    <source>
        <dbReference type="SMART" id="SM01217"/>
    </source>
</evidence>
<reference evidence="6 7" key="1">
    <citation type="journal article" date="2024" name="Proc. Natl. Acad. Sci. U.S.A.">
        <title>The genetic regulatory architecture and epigenomic basis for age-related changes in rattlesnake venom.</title>
        <authorList>
            <person name="Hogan M.P."/>
            <person name="Holding M.L."/>
            <person name="Nystrom G.S."/>
            <person name="Colston T.J."/>
            <person name="Bartlett D.A."/>
            <person name="Mason A.J."/>
            <person name="Ellsworth S.A."/>
            <person name="Rautsaw R.M."/>
            <person name="Lawrence K.C."/>
            <person name="Strickland J.L."/>
            <person name="He B."/>
            <person name="Fraser P."/>
            <person name="Margres M.J."/>
            <person name="Gilbert D.M."/>
            <person name="Gibbs H.L."/>
            <person name="Parkinson C.L."/>
            <person name="Rokyta D.R."/>
        </authorList>
    </citation>
    <scope>NUCLEOTIDE SEQUENCE [LARGE SCALE GENOMIC DNA]</scope>
    <source>
        <strain evidence="6">DRR0105</strain>
    </source>
</reference>
<evidence type="ECO:0000256" key="1">
    <source>
        <dbReference type="ARBA" id="ARBA00022729"/>
    </source>
</evidence>
<keyword evidence="1" id="KW-0732">Signal</keyword>
<dbReference type="SUPFAM" id="SSF52279">
    <property type="entry name" value="Beta-D-glucan exohydrolase, C-terminal domain"/>
    <property type="match status" value="1"/>
</dbReference>
<dbReference type="InterPro" id="IPR044993">
    <property type="entry name" value="BXL"/>
</dbReference>
<name>A0AAW1AYI8_CROAD</name>
<sequence>MKEKQCTKVKFKTITLAWWRSREEQLTERFLLQLASTGLGWVRLLKPGGGGRGLPPPPPAPALPGVQKPEAQNLLRKEGGRPRELVPRASGLRRRGRGLVIAVVQQLCACDRCGRTQPGAEAAGERGIAREDKMMALYRLTAPLLLAGLCLGWDFPFRDPTLSWEERVDDLVNRLTPKEMILQMARGGAKGNGPAPPIERLGIGPYNWNTECLRGDAEARGWATSFPQALGLAASFNPQLIFEVANATATEVRAKHNYFESVGYYNDHTGLSCFSPVLNIMRHPLWGRNQETYGEDPFLTTQLGIAFVKGLQGDHPRYVKTNAGCKHFDVHGGPENIPVSRFLFDAKVEERDWRMTFLPQFEACVRAGTFSFMCSYNRINGVPACANKKLLTDILRNEWGFQGYVVSDEGAVELIMVGHRYTQSFLETAIVAVNAGCNLELSYGMKNNVYMHIAEALSKGNISLEMIRDRVRPLFLTRLRLGEFDPPAMNPYNALGAEVIQSKAHHSLALKAALQSFVLLKNRNEMLPFKAEDLLHKTIAVVGPFADKANLLFGDYAPVPDPQYIYTPRRGLAAISANVTSALGCENPRCLQYNPKDVKAAIEGADVVIVCLGTGADLESESNDRKNLSLPTHQMDLLQSSVAWAAGRPVVLLLFNAGPLDISWAKDEDAVGAIVSCFFPAETTGLAVAKMLVGAEGANPAGRLPATWPAGMHQVPPIENYTMIGRTYRYYGKETPLYPFGFGLSYTTFQYRDLVVGADQVPICGNLSISVVVENVGSRDGEEVVQLYLRWGQASVPMPHWQLVGFRRLPIRLGQAAKVAFLLPFSQRAVWAGQWWLEPGTFTIFVGGQQPFQEVRLPSNVLQTDFHVFGNSRSASQC</sequence>
<keyword evidence="4" id="KW-1133">Transmembrane helix</keyword>
<dbReference type="Gene3D" id="3.20.20.300">
    <property type="entry name" value="Glycoside hydrolase, family 3, N-terminal domain"/>
    <property type="match status" value="1"/>
</dbReference>
<dbReference type="Pfam" id="PF01915">
    <property type="entry name" value="Glyco_hydro_3_C"/>
    <property type="match status" value="1"/>
</dbReference>
<protein>
    <submittedName>
        <fullName evidence="6">Beta-D-xylosidase 2</fullName>
    </submittedName>
</protein>
<dbReference type="Pfam" id="PF14310">
    <property type="entry name" value="Fn3-like"/>
    <property type="match status" value="1"/>
</dbReference>
<evidence type="ECO:0000313" key="7">
    <source>
        <dbReference type="Proteomes" id="UP001474421"/>
    </source>
</evidence>
<dbReference type="GO" id="GO:0045493">
    <property type="term" value="P:xylan catabolic process"/>
    <property type="evidence" value="ECO:0007669"/>
    <property type="project" value="InterPro"/>
</dbReference>
<dbReference type="PANTHER" id="PTHR42721">
    <property type="entry name" value="SUGAR HYDROLASE-RELATED"/>
    <property type="match status" value="1"/>
</dbReference>
<dbReference type="Gene3D" id="3.40.50.1700">
    <property type="entry name" value="Glycoside hydrolase family 3 C-terminal domain"/>
    <property type="match status" value="1"/>
</dbReference>
<keyword evidence="3" id="KW-0326">Glycosidase</keyword>
<dbReference type="InterPro" id="IPR036881">
    <property type="entry name" value="Glyco_hydro_3_C_sf"/>
</dbReference>
<dbReference type="PRINTS" id="PR00133">
    <property type="entry name" value="GLHYDRLASE3"/>
</dbReference>
<evidence type="ECO:0000256" key="4">
    <source>
        <dbReference type="SAM" id="Phobius"/>
    </source>
</evidence>